<comment type="caution">
    <text evidence="1">The sequence shown here is derived from an EMBL/GenBank/DDBJ whole genome shotgun (WGS) entry which is preliminary data.</text>
</comment>
<keyword evidence="2" id="KW-1185">Reference proteome</keyword>
<sequence>MKVLLVGGTFDDNGGKKSGLIKKISEIVGCTVVNGGYHSDLKEIIKTVVDKDIVMWFANVPNHLEKIRNVKEINPKVMLITSKRNNGEYSKQEIISKALRDKANLILEFDSRTPKKTMRLSDPLGNQF</sequence>
<evidence type="ECO:0000313" key="2">
    <source>
        <dbReference type="Proteomes" id="UP000728968"/>
    </source>
</evidence>
<reference evidence="1 2" key="1">
    <citation type="journal article" date="2021" name="Sci. Rep.">
        <title>The distribution of antibiotic resistance genes in chicken gut microbiota commensals.</title>
        <authorList>
            <person name="Juricova H."/>
            <person name="Matiasovicova J."/>
            <person name="Kubasova T."/>
            <person name="Cejkova D."/>
            <person name="Rychlik I."/>
        </authorList>
    </citation>
    <scope>NUCLEOTIDE SEQUENCE [LARGE SCALE GENOMIC DNA]</scope>
    <source>
        <strain evidence="1 2">An425</strain>
    </source>
</reference>
<feature type="non-terminal residue" evidence="1">
    <location>
        <position position="128"/>
    </location>
</feature>
<evidence type="ECO:0000313" key="1">
    <source>
        <dbReference type="EMBL" id="MBM6876160.1"/>
    </source>
</evidence>
<name>A0ABS2G606_FUSMR</name>
<dbReference type="Proteomes" id="UP000728968">
    <property type="component" value="Unassembled WGS sequence"/>
</dbReference>
<proteinExistence type="predicted"/>
<protein>
    <recommendedName>
        <fullName evidence="3">DUF2325 domain-containing protein</fullName>
    </recommendedName>
</protein>
<organism evidence="1 2">
    <name type="scientific">Fusobacterium mortiferum</name>
    <dbReference type="NCBI Taxonomy" id="850"/>
    <lineage>
        <taxon>Bacteria</taxon>
        <taxon>Fusobacteriati</taxon>
        <taxon>Fusobacteriota</taxon>
        <taxon>Fusobacteriia</taxon>
        <taxon>Fusobacteriales</taxon>
        <taxon>Fusobacteriaceae</taxon>
        <taxon>Fusobacterium</taxon>
    </lineage>
</organism>
<dbReference type="EMBL" id="JACJLT010000199">
    <property type="protein sequence ID" value="MBM6876160.1"/>
    <property type="molecule type" value="Genomic_DNA"/>
</dbReference>
<accession>A0ABS2G606</accession>
<gene>
    <name evidence="1" type="ORF">H6A04_10985</name>
</gene>
<evidence type="ECO:0008006" key="3">
    <source>
        <dbReference type="Google" id="ProtNLM"/>
    </source>
</evidence>
<dbReference type="RefSeq" id="WP_204716784.1">
    <property type="nucleotide sequence ID" value="NZ_JACJLT010000199.1"/>
</dbReference>